<dbReference type="OrthoDB" id="10258212at2759"/>
<dbReference type="AlphaFoldDB" id="L8H823"/>
<evidence type="ECO:0000313" key="2">
    <source>
        <dbReference type="EMBL" id="ELR21397.1"/>
    </source>
</evidence>
<dbReference type="InterPro" id="IPR009772">
    <property type="entry name" value="CDC123"/>
</dbReference>
<proteinExistence type="inferred from homology"/>
<dbReference type="GO" id="GO:0005737">
    <property type="term" value="C:cytoplasm"/>
    <property type="evidence" value="ECO:0007669"/>
    <property type="project" value="TreeGrafter"/>
</dbReference>
<dbReference type="Pfam" id="PF07065">
    <property type="entry name" value="D123"/>
    <property type="match status" value="1"/>
</dbReference>
<name>L8H823_ACACF</name>
<sequence>MYEGSRPRQERFTSHLLLTNDEIRIKEANIEQFRRQRYQAAFGIESWHDHTFYTKSVPLSYREAEALSRYHYSLSPNRVSEPLSDEDKKLVKELEERLDEAIKGDGRLAHGAFIKLDTRSPKDVVLYDFENQQVKDLVKAELEELYRNKRKQQAGGKEAAEEDLVLSPSGKISVSRAERDDNEETSTFVVATSRAMKITSGSEALYLLAKSDRISEDLNKILPYGEQHFDLNLILREWRDEVIERPQYEFRAFVHQNQLNAMSQYFCFCKYDDLIAREEEVKRTILDFHESIKDKISHSSYVIDFYLTRDNRVLIIELNPFHNGAGAALFSWARDRERFMHGPFELRITKELKESPKEILPPFWVRFIDSCFDHPDDAPATPAASAKQNTESSCVLC</sequence>
<comment type="similarity">
    <text evidence="1">Belongs to the CDC123 family.</text>
</comment>
<evidence type="ECO:0008006" key="4">
    <source>
        <dbReference type="Google" id="ProtNLM"/>
    </source>
</evidence>
<evidence type="ECO:0000256" key="1">
    <source>
        <dbReference type="ARBA" id="ARBA00011047"/>
    </source>
</evidence>
<dbReference type="PANTHER" id="PTHR15323">
    <property type="entry name" value="D123 PROTEIN"/>
    <property type="match status" value="1"/>
</dbReference>
<gene>
    <name evidence="2" type="ORF">ACA1_183310</name>
</gene>
<dbReference type="RefSeq" id="XP_004345941.1">
    <property type="nucleotide sequence ID" value="XM_004345891.1"/>
</dbReference>
<dbReference type="KEGG" id="acan:ACA1_183310"/>
<dbReference type="VEuPathDB" id="AmoebaDB:ACA1_183310"/>
<reference evidence="2 3" key="1">
    <citation type="journal article" date="2013" name="Genome Biol.">
        <title>Genome of Acanthamoeba castellanii highlights extensive lateral gene transfer and early evolution of tyrosine kinase signaling.</title>
        <authorList>
            <person name="Clarke M."/>
            <person name="Lohan A.J."/>
            <person name="Liu B."/>
            <person name="Lagkouvardos I."/>
            <person name="Roy S."/>
            <person name="Zafar N."/>
            <person name="Bertelli C."/>
            <person name="Schilde C."/>
            <person name="Kianianmomeni A."/>
            <person name="Burglin T.R."/>
            <person name="Frech C."/>
            <person name="Turcotte B."/>
            <person name="Kopec K.O."/>
            <person name="Synnott J.M."/>
            <person name="Choo C."/>
            <person name="Paponov I."/>
            <person name="Finkler A."/>
            <person name="Soon Heng Tan C."/>
            <person name="Hutchins A.P."/>
            <person name="Weinmeier T."/>
            <person name="Rattei T."/>
            <person name="Chu J.S."/>
            <person name="Gimenez G."/>
            <person name="Irimia M."/>
            <person name="Rigden D.J."/>
            <person name="Fitzpatrick D.A."/>
            <person name="Lorenzo-Morales J."/>
            <person name="Bateman A."/>
            <person name="Chiu C.H."/>
            <person name="Tang P."/>
            <person name="Hegemann P."/>
            <person name="Fromm H."/>
            <person name="Raoult D."/>
            <person name="Greub G."/>
            <person name="Miranda-Saavedra D."/>
            <person name="Chen N."/>
            <person name="Nash P."/>
            <person name="Ginger M.L."/>
            <person name="Horn M."/>
            <person name="Schaap P."/>
            <person name="Caler L."/>
            <person name="Loftus B."/>
        </authorList>
    </citation>
    <scope>NUCLEOTIDE SEQUENCE [LARGE SCALE GENOMIC DNA]</scope>
    <source>
        <strain evidence="2 3">Neff</strain>
    </source>
</reference>
<dbReference type="Proteomes" id="UP000011083">
    <property type="component" value="Unassembled WGS sequence"/>
</dbReference>
<keyword evidence="3" id="KW-1185">Reference proteome</keyword>
<accession>L8H823</accession>
<dbReference type="PANTHER" id="PTHR15323:SF6">
    <property type="entry name" value="CELL DIVISION CYCLE PROTEIN 123 HOMOLOG"/>
    <property type="match status" value="1"/>
</dbReference>
<organism evidence="2 3">
    <name type="scientific">Acanthamoeba castellanii (strain ATCC 30010 / Neff)</name>
    <dbReference type="NCBI Taxonomy" id="1257118"/>
    <lineage>
        <taxon>Eukaryota</taxon>
        <taxon>Amoebozoa</taxon>
        <taxon>Discosea</taxon>
        <taxon>Longamoebia</taxon>
        <taxon>Centramoebida</taxon>
        <taxon>Acanthamoebidae</taxon>
        <taxon>Acanthamoeba</taxon>
    </lineage>
</organism>
<dbReference type="OMA" id="QNADESI"/>
<dbReference type="EMBL" id="KB007904">
    <property type="protein sequence ID" value="ELR21397.1"/>
    <property type="molecule type" value="Genomic_DNA"/>
</dbReference>
<protein>
    <recommendedName>
        <fullName evidence="4">Cell division cycle protein 123</fullName>
    </recommendedName>
</protein>
<evidence type="ECO:0000313" key="3">
    <source>
        <dbReference type="Proteomes" id="UP000011083"/>
    </source>
</evidence>
<dbReference type="GeneID" id="14922289"/>